<evidence type="ECO:0000313" key="2">
    <source>
        <dbReference type="Proteomes" id="UP000199679"/>
    </source>
</evidence>
<dbReference type="STRING" id="652787.SAMN05216490_4514"/>
<dbReference type="OrthoDB" id="770713at2"/>
<dbReference type="AlphaFoldDB" id="A0A1H2C101"/>
<protein>
    <submittedName>
        <fullName evidence="1">Putative addiction module component</fullName>
    </submittedName>
</protein>
<accession>A0A1H2C101</accession>
<dbReference type="InterPro" id="IPR013406">
    <property type="entry name" value="CHP02574_addiction_mod"/>
</dbReference>
<organism evidence="1 2">
    <name type="scientific">Mucilaginibacter mallensis</name>
    <dbReference type="NCBI Taxonomy" id="652787"/>
    <lineage>
        <taxon>Bacteria</taxon>
        <taxon>Pseudomonadati</taxon>
        <taxon>Bacteroidota</taxon>
        <taxon>Sphingobacteriia</taxon>
        <taxon>Sphingobacteriales</taxon>
        <taxon>Sphingobacteriaceae</taxon>
        <taxon>Mucilaginibacter</taxon>
    </lineage>
</organism>
<sequence>MDAAKINIQVNFQQIVEAIKQLTPKEKLKLNELLWNEDTPIPIEHQQLVMDRVKNANENPESMLDWDEVSGKLA</sequence>
<dbReference type="Pfam" id="PF09720">
    <property type="entry name" value="Unstab_antitox"/>
    <property type="match status" value="1"/>
</dbReference>
<reference evidence="1 2" key="1">
    <citation type="submission" date="2016-10" db="EMBL/GenBank/DDBJ databases">
        <authorList>
            <person name="de Groot N.N."/>
        </authorList>
    </citation>
    <scope>NUCLEOTIDE SEQUENCE [LARGE SCALE GENOMIC DNA]</scope>
    <source>
        <strain evidence="1 2">MP1X4</strain>
    </source>
</reference>
<evidence type="ECO:0000313" key="1">
    <source>
        <dbReference type="EMBL" id="SDT63994.1"/>
    </source>
</evidence>
<dbReference type="EMBL" id="LT629740">
    <property type="protein sequence ID" value="SDT63994.1"/>
    <property type="molecule type" value="Genomic_DNA"/>
</dbReference>
<keyword evidence="2" id="KW-1185">Reference proteome</keyword>
<proteinExistence type="predicted"/>
<dbReference type="Proteomes" id="UP000199679">
    <property type="component" value="Chromosome I"/>
</dbReference>
<gene>
    <name evidence="1" type="ORF">SAMN05216490_4514</name>
</gene>
<name>A0A1H2C101_MUCMA</name>
<dbReference type="RefSeq" id="WP_091378517.1">
    <property type="nucleotide sequence ID" value="NZ_LT629740.1"/>
</dbReference>